<organism evidence="4 5">
    <name type="scientific">Aphanomyces stellatus</name>
    <dbReference type="NCBI Taxonomy" id="120398"/>
    <lineage>
        <taxon>Eukaryota</taxon>
        <taxon>Sar</taxon>
        <taxon>Stramenopiles</taxon>
        <taxon>Oomycota</taxon>
        <taxon>Saprolegniomycetes</taxon>
        <taxon>Saprolegniales</taxon>
        <taxon>Verrucalvaceae</taxon>
        <taxon>Aphanomyces</taxon>
    </lineage>
</organism>
<reference evidence="4 5" key="1">
    <citation type="submission" date="2019-03" db="EMBL/GenBank/DDBJ databases">
        <authorList>
            <person name="Gaulin E."/>
            <person name="Dumas B."/>
        </authorList>
    </citation>
    <scope>NUCLEOTIDE SEQUENCE [LARGE SCALE GENOMIC DNA]</scope>
    <source>
        <strain evidence="4">CBS 568.67</strain>
    </source>
</reference>
<evidence type="ECO:0000256" key="2">
    <source>
        <dbReference type="SAM" id="MobiDB-lite"/>
    </source>
</evidence>
<evidence type="ECO:0000256" key="1">
    <source>
        <dbReference type="SAM" id="Coils"/>
    </source>
</evidence>
<gene>
    <name evidence="4" type="primary">Aste57867_9800</name>
    <name evidence="3" type="ORF">As57867_009761</name>
    <name evidence="4" type="ORF">ASTE57867_9800</name>
</gene>
<dbReference type="EMBL" id="VJMH01005164">
    <property type="protein sequence ID" value="KAF0699655.1"/>
    <property type="molecule type" value="Genomic_DNA"/>
</dbReference>
<keyword evidence="1" id="KW-0175">Coiled coil</keyword>
<protein>
    <submittedName>
        <fullName evidence="4">Aste57867_9800 protein</fullName>
    </submittedName>
</protein>
<accession>A0A485KPD2</accession>
<dbReference type="EMBL" id="CAADRA010005185">
    <property type="protein sequence ID" value="VFT86679.1"/>
    <property type="molecule type" value="Genomic_DNA"/>
</dbReference>
<feature type="region of interest" description="Disordered" evidence="2">
    <location>
        <begin position="368"/>
        <end position="395"/>
    </location>
</feature>
<keyword evidence="5" id="KW-1185">Reference proteome</keyword>
<sequence length="395" mass="45178">MPLLPPPANAAAAKKRVRERLKMQRYRQRLVDKAVVLKEQVHELEDQLAALAVRRRMSALPWEIVADVMREERCISALTQSSLQTQCEVHTTIIHAMKRWVAKAMSIPSSPSNTSQSWHHVTLMAHPASRKLGFDWITQRLFHSTDYMLERMAFPSSDFDGILGDFTIDGSNPDCFQYVWRSQIDVIAPLEAVRDLFARPNLRDQMTGNRPTVGVHPTALTMKDHELLHDIGATYVHSRWSAATHVHFLAREFNQPHRCVLVAQNIHADECLPSMPPNHRHRTIWLVLDRVAPDRTRVRALCINSHTLARDAGHVSLQDEARTWGCDVSSIHDETTQVQRFNQHVREIADRNGSSFYRRMRDKFHVHNPHARSKAAEPVHVGDQGLRARQPLVGV</sequence>
<dbReference type="AlphaFoldDB" id="A0A485KPD2"/>
<name>A0A485KPD2_9STRA</name>
<proteinExistence type="predicted"/>
<evidence type="ECO:0000313" key="5">
    <source>
        <dbReference type="Proteomes" id="UP000332933"/>
    </source>
</evidence>
<evidence type="ECO:0000313" key="4">
    <source>
        <dbReference type="EMBL" id="VFT86679.1"/>
    </source>
</evidence>
<evidence type="ECO:0000313" key="3">
    <source>
        <dbReference type="EMBL" id="KAF0699655.1"/>
    </source>
</evidence>
<reference evidence="3" key="2">
    <citation type="submission" date="2019-06" db="EMBL/GenBank/DDBJ databases">
        <title>Genomics analysis of Aphanomyces spp. identifies a new class of oomycete effector associated with host adaptation.</title>
        <authorList>
            <person name="Gaulin E."/>
        </authorList>
    </citation>
    <scope>NUCLEOTIDE SEQUENCE</scope>
    <source>
        <strain evidence="3">CBS 578.67</strain>
    </source>
</reference>
<feature type="coiled-coil region" evidence="1">
    <location>
        <begin position="27"/>
        <end position="54"/>
    </location>
</feature>
<dbReference type="Proteomes" id="UP000332933">
    <property type="component" value="Unassembled WGS sequence"/>
</dbReference>